<keyword evidence="15" id="KW-1185">Reference proteome</keyword>
<evidence type="ECO:0000256" key="6">
    <source>
        <dbReference type="ARBA" id="ARBA00023040"/>
    </source>
</evidence>
<dbReference type="AlphaFoldDB" id="A0A6J2W6P0"/>
<dbReference type="PROSITE" id="PS00237">
    <property type="entry name" value="G_PROTEIN_RECEP_F1_1"/>
    <property type="match status" value="1"/>
</dbReference>
<sequence length="387" mass="43391">MENQAVQNILTQTMCEIDGSTCNCSTETSFCKEPRCYKVLTQTEMTSISSILCLAGPLTFLENFLVLLVIANSKSLRQRPSYLFIGSLALADIFASCFFTVIFLEFHLSDGSDGPNIFLFKLGGVTMAFTGSVGSLLLTAIDRYLCIHRISDYKTLLTRDRAVKSIVGLWTVTVLISFLPLMGWRYRTNGTCSRLFPFIDPIYLASWASLLLVVLFLILVAYALIIWRAHKHETTVKVPHLRQTAVGGHTRMRMDIHLARTFVMIIVILTGCWLPVLSFMIVDVSMKLTTAQQRAFAFCSALCLVNSAVNPLLYALRCRELRMEFLGLLQCVFGQLGCKCCFTHVLSPEGERKDELATVTNDELTPQAAYPNSVSQETNLTQTNRFY</sequence>
<evidence type="ECO:0000313" key="16">
    <source>
        <dbReference type="RefSeq" id="XP_030639061.1"/>
    </source>
</evidence>
<feature type="domain" description="G-protein coupled receptors family 1 profile" evidence="14">
    <location>
        <begin position="62"/>
        <end position="314"/>
    </location>
</feature>
<dbReference type="GO" id="GO:0043005">
    <property type="term" value="C:neuron projection"/>
    <property type="evidence" value="ECO:0007669"/>
    <property type="project" value="UniProtKB-SubCell"/>
</dbReference>
<comment type="subcellular location">
    <subcellularLocation>
        <location evidence="2">Cell membrane</location>
        <topology evidence="2">Multi-pass membrane protein</topology>
    </subcellularLocation>
    <subcellularLocation>
        <location evidence="1">Cell projection</location>
        <location evidence="1">Neuron projection</location>
    </subcellularLocation>
</comment>
<dbReference type="SMART" id="SM01381">
    <property type="entry name" value="7TM_GPCR_Srsx"/>
    <property type="match status" value="1"/>
</dbReference>
<dbReference type="CTD" id="1269"/>
<protein>
    <submittedName>
        <fullName evidence="16">Cannabinoid receptor 2</fullName>
    </submittedName>
</protein>
<dbReference type="Pfam" id="PF00001">
    <property type="entry name" value="7tm_1"/>
    <property type="match status" value="1"/>
</dbReference>
<evidence type="ECO:0000256" key="10">
    <source>
        <dbReference type="ARBA" id="ARBA00023224"/>
    </source>
</evidence>
<organism evidence="15 16">
    <name type="scientific">Chanos chanos</name>
    <name type="common">Milkfish</name>
    <name type="synonym">Mugil chanos</name>
    <dbReference type="NCBI Taxonomy" id="29144"/>
    <lineage>
        <taxon>Eukaryota</taxon>
        <taxon>Metazoa</taxon>
        <taxon>Chordata</taxon>
        <taxon>Craniata</taxon>
        <taxon>Vertebrata</taxon>
        <taxon>Euteleostomi</taxon>
        <taxon>Actinopterygii</taxon>
        <taxon>Neopterygii</taxon>
        <taxon>Teleostei</taxon>
        <taxon>Ostariophysi</taxon>
        <taxon>Gonorynchiformes</taxon>
        <taxon>Chanidae</taxon>
        <taxon>Chanos</taxon>
    </lineage>
</organism>
<dbReference type="PRINTS" id="PR00362">
    <property type="entry name" value="CANNABINOIDR"/>
</dbReference>
<evidence type="ECO:0000256" key="12">
    <source>
        <dbReference type="RuleBase" id="RU000688"/>
    </source>
</evidence>
<keyword evidence="5 13" id="KW-1133">Transmembrane helix</keyword>
<evidence type="ECO:0000256" key="11">
    <source>
        <dbReference type="ARBA" id="ARBA00023273"/>
    </source>
</evidence>
<evidence type="ECO:0000256" key="2">
    <source>
        <dbReference type="ARBA" id="ARBA00004651"/>
    </source>
</evidence>
<keyword evidence="3" id="KW-1003">Cell membrane</keyword>
<keyword evidence="10 12" id="KW-0807">Transducer</keyword>
<dbReference type="Proteomes" id="UP000504632">
    <property type="component" value="Chromosome 8"/>
</dbReference>
<dbReference type="InterPro" id="IPR000276">
    <property type="entry name" value="GPCR_Rhodpsn"/>
</dbReference>
<name>A0A6J2W6P0_CHACN</name>
<dbReference type="InParanoid" id="A0A6J2W6P0"/>
<keyword evidence="9" id="KW-0325">Glycoprotein</keyword>
<dbReference type="RefSeq" id="XP_030639061.1">
    <property type="nucleotide sequence ID" value="XM_030783201.1"/>
</dbReference>
<reference evidence="16" key="1">
    <citation type="submission" date="2025-08" db="UniProtKB">
        <authorList>
            <consortium name="RefSeq"/>
        </authorList>
    </citation>
    <scope>IDENTIFICATION</scope>
</reference>
<evidence type="ECO:0000256" key="13">
    <source>
        <dbReference type="SAM" id="Phobius"/>
    </source>
</evidence>
<dbReference type="InterPro" id="IPR017452">
    <property type="entry name" value="GPCR_Rhodpsn_7TM"/>
</dbReference>
<feature type="transmembrane region" description="Helical" evidence="13">
    <location>
        <begin position="294"/>
        <end position="316"/>
    </location>
</feature>
<feature type="transmembrane region" description="Helical" evidence="13">
    <location>
        <begin position="82"/>
        <end position="106"/>
    </location>
</feature>
<dbReference type="PANTHER" id="PTHR22750">
    <property type="entry name" value="G-PROTEIN COUPLED RECEPTOR"/>
    <property type="match status" value="1"/>
</dbReference>
<feature type="transmembrane region" description="Helical" evidence="13">
    <location>
        <begin position="48"/>
        <end position="70"/>
    </location>
</feature>
<dbReference type="InterPro" id="IPR002230">
    <property type="entry name" value="Cnbnoid_rcpt"/>
</dbReference>
<evidence type="ECO:0000256" key="3">
    <source>
        <dbReference type="ARBA" id="ARBA00022475"/>
    </source>
</evidence>
<accession>A0A6J2W6P0</accession>
<feature type="transmembrane region" description="Helical" evidence="13">
    <location>
        <begin position="162"/>
        <end position="182"/>
    </location>
</feature>
<dbReference type="GO" id="GO:0005886">
    <property type="term" value="C:plasma membrane"/>
    <property type="evidence" value="ECO:0007669"/>
    <property type="project" value="UniProtKB-SubCell"/>
</dbReference>
<keyword evidence="7 13" id="KW-0472">Membrane</keyword>
<evidence type="ECO:0000313" key="15">
    <source>
        <dbReference type="Proteomes" id="UP000504632"/>
    </source>
</evidence>
<dbReference type="PRINTS" id="PR00237">
    <property type="entry name" value="GPCRRHODOPSN"/>
</dbReference>
<keyword evidence="4 12" id="KW-0812">Transmembrane</keyword>
<comment type="similarity">
    <text evidence="12">Belongs to the G-protein coupled receptor 1 family.</text>
</comment>
<dbReference type="SUPFAM" id="SSF81321">
    <property type="entry name" value="Family A G protein-coupled receptor-like"/>
    <property type="match status" value="1"/>
</dbReference>
<evidence type="ECO:0000256" key="9">
    <source>
        <dbReference type="ARBA" id="ARBA00023180"/>
    </source>
</evidence>
<keyword evidence="8 12" id="KW-0675">Receptor</keyword>
<dbReference type="PROSITE" id="PS50262">
    <property type="entry name" value="G_PROTEIN_RECEP_F1_2"/>
    <property type="match status" value="1"/>
</dbReference>
<dbReference type="GO" id="GO:0004949">
    <property type="term" value="F:cannabinoid receptor activity"/>
    <property type="evidence" value="ECO:0007669"/>
    <property type="project" value="InterPro"/>
</dbReference>
<gene>
    <name evidence="16" type="primary">cnr2</name>
</gene>
<evidence type="ECO:0000256" key="7">
    <source>
        <dbReference type="ARBA" id="ARBA00023136"/>
    </source>
</evidence>
<keyword evidence="11" id="KW-0966">Cell projection</keyword>
<evidence type="ECO:0000256" key="1">
    <source>
        <dbReference type="ARBA" id="ARBA00004487"/>
    </source>
</evidence>
<feature type="transmembrane region" description="Helical" evidence="13">
    <location>
        <begin position="261"/>
        <end position="282"/>
    </location>
</feature>
<feature type="transmembrane region" description="Helical" evidence="13">
    <location>
        <begin position="118"/>
        <end position="141"/>
    </location>
</feature>
<keyword evidence="6 12" id="KW-0297">G-protein coupled receptor</keyword>
<dbReference type="OrthoDB" id="10011551at2759"/>
<feature type="transmembrane region" description="Helical" evidence="13">
    <location>
        <begin position="202"/>
        <end position="227"/>
    </location>
</feature>
<evidence type="ECO:0000256" key="8">
    <source>
        <dbReference type="ARBA" id="ARBA00023170"/>
    </source>
</evidence>
<dbReference type="GeneID" id="115819699"/>
<evidence type="ECO:0000256" key="5">
    <source>
        <dbReference type="ARBA" id="ARBA00022989"/>
    </source>
</evidence>
<dbReference type="Gene3D" id="1.20.1070.10">
    <property type="entry name" value="Rhodopsin 7-helix transmembrane proteins"/>
    <property type="match status" value="1"/>
</dbReference>
<evidence type="ECO:0000256" key="4">
    <source>
        <dbReference type="ARBA" id="ARBA00022692"/>
    </source>
</evidence>
<proteinExistence type="inferred from homology"/>
<evidence type="ECO:0000259" key="14">
    <source>
        <dbReference type="PROSITE" id="PS50262"/>
    </source>
</evidence>